<evidence type="ECO:0000256" key="1">
    <source>
        <dbReference type="SAM" id="MobiDB-lite"/>
    </source>
</evidence>
<feature type="compositionally biased region" description="Polar residues" evidence="1">
    <location>
        <begin position="75"/>
        <end position="85"/>
    </location>
</feature>
<accession>A0ABW8NL32</accession>
<gene>
    <name evidence="2" type="ORF">WG929_14830</name>
</gene>
<dbReference type="RefSeq" id="WP_416206704.1">
    <property type="nucleotide sequence ID" value="NZ_JBBKTX010000019.1"/>
</dbReference>
<proteinExistence type="predicted"/>
<keyword evidence="3" id="KW-1185">Reference proteome</keyword>
<dbReference type="Proteomes" id="UP001620597">
    <property type="component" value="Unassembled WGS sequence"/>
</dbReference>
<evidence type="ECO:0000313" key="3">
    <source>
        <dbReference type="Proteomes" id="UP001620597"/>
    </source>
</evidence>
<reference evidence="2 3" key="1">
    <citation type="submission" date="2024-03" db="EMBL/GenBank/DDBJ databases">
        <title>High-quality draft genome sequence of Oceanobacter sp. wDCs-4.</title>
        <authorList>
            <person name="Dong C."/>
        </authorList>
    </citation>
    <scope>NUCLEOTIDE SEQUENCE [LARGE SCALE GENOMIC DNA]</scope>
    <source>
        <strain evidence="3">wDCs-4</strain>
    </source>
</reference>
<organism evidence="2 3">
    <name type="scientific">Oceanobacter antarcticus</name>
    <dbReference type="NCBI Taxonomy" id="3133425"/>
    <lineage>
        <taxon>Bacteria</taxon>
        <taxon>Pseudomonadati</taxon>
        <taxon>Pseudomonadota</taxon>
        <taxon>Gammaproteobacteria</taxon>
        <taxon>Oceanospirillales</taxon>
        <taxon>Oceanospirillaceae</taxon>
        <taxon>Oceanobacter</taxon>
    </lineage>
</organism>
<protein>
    <submittedName>
        <fullName evidence="2">Uncharacterized protein</fullName>
    </submittedName>
</protein>
<feature type="region of interest" description="Disordered" evidence="1">
    <location>
        <begin position="54"/>
        <end position="96"/>
    </location>
</feature>
<dbReference type="EMBL" id="JBBKTX010000019">
    <property type="protein sequence ID" value="MFK4753688.1"/>
    <property type="molecule type" value="Genomic_DNA"/>
</dbReference>
<evidence type="ECO:0000313" key="2">
    <source>
        <dbReference type="EMBL" id="MFK4753688.1"/>
    </source>
</evidence>
<sequence length="96" mass="10383">MLKLIAAIAASAQNSCSECNKATDVPKIKTLIFQKVNINTSKIRRQQTGALPLRRQAEAKGGNGAKAYRKHRSWVKQSSSESQAGTKKPLPEGSGF</sequence>
<comment type="caution">
    <text evidence="2">The sequence shown here is derived from an EMBL/GenBank/DDBJ whole genome shotgun (WGS) entry which is preliminary data.</text>
</comment>
<name>A0ABW8NL32_9GAMM</name>